<dbReference type="InterPro" id="IPR011927">
    <property type="entry name" value="SpoVD_pbp"/>
</dbReference>
<keyword evidence="3 4" id="KW-0472">Membrane</keyword>
<dbReference type="InterPro" id="IPR001460">
    <property type="entry name" value="PCN-bd_Tpept"/>
</dbReference>
<keyword evidence="4" id="KW-1133">Transmembrane helix</keyword>
<dbReference type="Pfam" id="PF00905">
    <property type="entry name" value="Transpeptidase"/>
    <property type="match status" value="1"/>
</dbReference>
<evidence type="ECO:0000256" key="3">
    <source>
        <dbReference type="ARBA" id="ARBA00023136"/>
    </source>
</evidence>
<evidence type="ECO:0000256" key="1">
    <source>
        <dbReference type="ARBA" id="ARBA00004370"/>
    </source>
</evidence>
<dbReference type="OrthoDB" id="9770103at2"/>
<feature type="domain" description="PASTA" evidence="5">
    <location>
        <begin position="636"/>
        <end position="696"/>
    </location>
</feature>
<organism evidence="6 7">
    <name type="scientific">Dendrosporobacter quercicolus</name>
    <dbReference type="NCBI Taxonomy" id="146817"/>
    <lineage>
        <taxon>Bacteria</taxon>
        <taxon>Bacillati</taxon>
        <taxon>Bacillota</taxon>
        <taxon>Negativicutes</taxon>
        <taxon>Selenomonadales</taxon>
        <taxon>Sporomusaceae</taxon>
        <taxon>Dendrosporobacter</taxon>
    </lineage>
</organism>
<proteinExistence type="inferred from homology"/>
<evidence type="ECO:0000313" key="6">
    <source>
        <dbReference type="EMBL" id="SDL72370.1"/>
    </source>
</evidence>
<dbReference type="GO" id="GO:0071555">
    <property type="term" value="P:cell wall organization"/>
    <property type="evidence" value="ECO:0007669"/>
    <property type="project" value="TreeGrafter"/>
</dbReference>
<keyword evidence="7" id="KW-1185">Reference proteome</keyword>
<dbReference type="SUPFAM" id="SSF56519">
    <property type="entry name" value="Penicillin binding protein dimerisation domain"/>
    <property type="match status" value="1"/>
</dbReference>
<dbReference type="SMART" id="SM00740">
    <property type="entry name" value="PASTA"/>
    <property type="match status" value="2"/>
</dbReference>
<dbReference type="GO" id="GO:0008658">
    <property type="term" value="F:penicillin binding"/>
    <property type="evidence" value="ECO:0007669"/>
    <property type="project" value="InterPro"/>
</dbReference>
<dbReference type="SUPFAM" id="SSF56601">
    <property type="entry name" value="beta-lactamase/transpeptidase-like"/>
    <property type="match status" value="1"/>
</dbReference>
<dbReference type="STRING" id="146817.SAMN04488502_101659"/>
<reference evidence="6 7" key="1">
    <citation type="submission" date="2016-10" db="EMBL/GenBank/DDBJ databases">
        <authorList>
            <person name="de Groot N.N."/>
        </authorList>
    </citation>
    <scope>NUCLEOTIDE SEQUENCE [LARGE SCALE GENOMIC DNA]</scope>
    <source>
        <strain evidence="6 7">DSM 1736</strain>
    </source>
</reference>
<dbReference type="GO" id="GO:0005886">
    <property type="term" value="C:plasma membrane"/>
    <property type="evidence" value="ECO:0007669"/>
    <property type="project" value="TreeGrafter"/>
</dbReference>
<dbReference type="EMBL" id="FNHB01000001">
    <property type="protein sequence ID" value="SDL72370.1"/>
    <property type="molecule type" value="Genomic_DNA"/>
</dbReference>
<dbReference type="InterPro" id="IPR036138">
    <property type="entry name" value="PBP_dimer_sf"/>
</dbReference>
<dbReference type="Proteomes" id="UP000214880">
    <property type="component" value="Unassembled WGS sequence"/>
</dbReference>
<dbReference type="CDD" id="cd06576">
    <property type="entry name" value="PASTA_Pbp2x-like_1"/>
    <property type="match status" value="1"/>
</dbReference>
<feature type="transmembrane region" description="Helical" evidence="4">
    <location>
        <begin position="12"/>
        <end position="33"/>
    </location>
</feature>
<dbReference type="NCBIfam" id="TIGR02214">
    <property type="entry name" value="spoVD_pbp"/>
    <property type="match status" value="1"/>
</dbReference>
<dbReference type="InterPro" id="IPR050515">
    <property type="entry name" value="Beta-lactam/transpept"/>
</dbReference>
<dbReference type="InterPro" id="IPR005543">
    <property type="entry name" value="PASTA_dom"/>
</dbReference>
<dbReference type="Gene3D" id="3.30.10.20">
    <property type="match status" value="2"/>
</dbReference>
<dbReference type="Gene3D" id="3.40.710.10">
    <property type="entry name" value="DD-peptidase/beta-lactamase superfamily"/>
    <property type="match status" value="1"/>
</dbReference>
<dbReference type="Pfam" id="PF03793">
    <property type="entry name" value="PASTA"/>
    <property type="match status" value="2"/>
</dbReference>
<evidence type="ECO:0000256" key="4">
    <source>
        <dbReference type="SAM" id="Phobius"/>
    </source>
</evidence>
<dbReference type="RefSeq" id="WP_092068223.1">
    <property type="nucleotide sequence ID" value="NZ_FNHB01000001.1"/>
</dbReference>
<dbReference type="AlphaFoldDB" id="A0A1G9MDL5"/>
<dbReference type="CDD" id="cd06575">
    <property type="entry name" value="PASTA_Pbp2x-like_2"/>
    <property type="match status" value="1"/>
</dbReference>
<name>A0A1G9MDL5_9FIRM</name>
<dbReference type="Pfam" id="PF03717">
    <property type="entry name" value="PBP_dimer"/>
    <property type="match status" value="1"/>
</dbReference>
<dbReference type="Gene3D" id="3.90.1310.10">
    <property type="entry name" value="Penicillin-binding protein 2a (Domain 2)"/>
    <property type="match status" value="1"/>
</dbReference>
<dbReference type="InterPro" id="IPR012338">
    <property type="entry name" value="Beta-lactam/transpept-like"/>
</dbReference>
<evidence type="ECO:0000259" key="5">
    <source>
        <dbReference type="PROSITE" id="PS51178"/>
    </source>
</evidence>
<comment type="similarity">
    <text evidence="2">Belongs to the transpeptidase family.</text>
</comment>
<feature type="domain" description="PASTA" evidence="5">
    <location>
        <begin position="572"/>
        <end position="632"/>
    </location>
</feature>
<evidence type="ECO:0000313" key="7">
    <source>
        <dbReference type="Proteomes" id="UP000214880"/>
    </source>
</evidence>
<protein>
    <submittedName>
        <fullName evidence="6">Stage V sporulation protein D (Sporulation-specific penicillin-binding protein)</fullName>
    </submittedName>
</protein>
<evidence type="ECO:0000256" key="2">
    <source>
        <dbReference type="ARBA" id="ARBA00007171"/>
    </source>
</evidence>
<dbReference type="Gene3D" id="3.30.450.330">
    <property type="match status" value="1"/>
</dbReference>
<keyword evidence="4" id="KW-0812">Transmembrane</keyword>
<dbReference type="PANTHER" id="PTHR30627:SF1">
    <property type="entry name" value="PEPTIDOGLYCAN D,D-TRANSPEPTIDASE FTSI"/>
    <property type="match status" value="1"/>
</dbReference>
<dbReference type="PANTHER" id="PTHR30627">
    <property type="entry name" value="PEPTIDOGLYCAN D,D-TRANSPEPTIDASE"/>
    <property type="match status" value="1"/>
</dbReference>
<comment type="subcellular location">
    <subcellularLocation>
        <location evidence="1">Membrane</location>
    </subcellularLocation>
</comment>
<gene>
    <name evidence="6" type="ORF">SAMN04488502_101659</name>
</gene>
<dbReference type="SUPFAM" id="SSF54184">
    <property type="entry name" value="Penicillin-binding protein 2x (pbp-2x), c-terminal domain"/>
    <property type="match status" value="2"/>
</dbReference>
<sequence length="696" mass="75988">MASATHVTIRKRVAWFFLFVSVIMIGLGCRLMYLQFYRSGWLTENAIDQRIRDIPVEAKRGIIYDRKGRELAVSMSTDSVYAIPAEISNAEETAAKLAAILALDQDKLAAKLKKRQAFTWIKRKIEDETAREVKKLNLPGIGLTQEGRRYYPHDQLAAHILGFTGIDSQGLDGVEMTFDNYLRGRPGSIIVEYDARGREIPYARHRFSAPTDGNNIYLTIDLVIQQIIERELEKVMKDTQAKAATIIVMQPKTGEILALANRPDYNPNQFADYPSKLWRNVAVSNAYEPGSTFKILTTSAVLGDKVVTPEERFFDPGGIEVQGRTIHCWKHGGHGSQTFREVVENSCNVGFVTAGLRLGKDPFYKYLNQFGLGKSTGIDLPGEAKGIMIDQNKATPINIATMSMGQSIAVTPIQLLSAVSAVANDGLRTRPQIVREIRSKNDEMIRGFQPDILNQVIDPDTARLVKSILEGVVTNGSGKNAFIEGYRIAGKTGTAQKVGAGGYMAGKYVASFAGFAPADNPELAMLVVIDEPVGMYYGGQIAAPVFGAVMKDLLQYLKVTPSVTGNEKVSTQAEHVIVPDLINLLVDDAVKELKKNNLEARTEETGDRVADQIPKPGSRMPQGSSVLLYTLTPRYNSGDITIPDCQGLTLTQSAEILSAVGLAIRPVGSGSVAVKQDPLAGSKAPPGTSVTIFFDE</sequence>
<dbReference type="InterPro" id="IPR005311">
    <property type="entry name" value="PBP_dimer"/>
</dbReference>
<dbReference type="PROSITE" id="PS51178">
    <property type="entry name" value="PASTA"/>
    <property type="match status" value="2"/>
</dbReference>
<accession>A0A1G9MDL5</accession>